<reference evidence="1" key="1">
    <citation type="submission" date="2020-03" db="EMBL/GenBank/DDBJ databases">
        <title>The deep terrestrial virosphere.</title>
        <authorList>
            <person name="Holmfeldt K."/>
            <person name="Nilsson E."/>
            <person name="Simone D."/>
            <person name="Lopez-Fernandez M."/>
            <person name="Wu X."/>
            <person name="de Brujin I."/>
            <person name="Lundin D."/>
            <person name="Andersson A."/>
            <person name="Bertilsson S."/>
            <person name="Dopson M."/>
        </authorList>
    </citation>
    <scope>NUCLEOTIDE SEQUENCE</scope>
    <source>
        <strain evidence="1">TM448A00287</strain>
        <strain evidence="2">TM448B00362</strain>
    </source>
</reference>
<evidence type="ECO:0000313" key="2">
    <source>
        <dbReference type="EMBL" id="QJH95308.1"/>
    </source>
</evidence>
<dbReference type="AlphaFoldDB" id="A0A6H1ZEP3"/>
<dbReference type="EMBL" id="MT144616">
    <property type="protein sequence ID" value="QJH95308.1"/>
    <property type="molecule type" value="Genomic_DNA"/>
</dbReference>
<evidence type="ECO:0000313" key="1">
    <source>
        <dbReference type="EMBL" id="QJA45932.1"/>
    </source>
</evidence>
<proteinExistence type="predicted"/>
<name>A0A6H1ZEP3_9ZZZZ</name>
<protein>
    <submittedName>
        <fullName evidence="1">Uncharacterized protein</fullName>
    </submittedName>
</protein>
<sequence length="62" mass="7281">MDNGFNKACPSGNHMIDCRHTEHLHWYCSECDEKISEIVSMENNGLCEECWIDKMSEQERSE</sequence>
<dbReference type="EMBL" id="MT143999">
    <property type="protein sequence ID" value="QJA45932.1"/>
    <property type="molecule type" value="Genomic_DNA"/>
</dbReference>
<accession>A0A6H1ZEP3</accession>
<gene>
    <name evidence="1" type="ORF">TM448A00287_0054</name>
    <name evidence="2" type="ORF">TM448B00362_0054</name>
</gene>
<organism evidence="1">
    <name type="scientific">viral metagenome</name>
    <dbReference type="NCBI Taxonomy" id="1070528"/>
    <lineage>
        <taxon>unclassified sequences</taxon>
        <taxon>metagenomes</taxon>
        <taxon>organismal metagenomes</taxon>
    </lineage>
</organism>